<dbReference type="AlphaFoldDB" id="A0AAD9D2J3"/>
<dbReference type="GO" id="GO:0016757">
    <property type="term" value="F:glycosyltransferase activity"/>
    <property type="evidence" value="ECO:0007669"/>
    <property type="project" value="UniProtKB-KW"/>
</dbReference>
<name>A0AAD9D2J3_PAPLA</name>
<evidence type="ECO:0008006" key="11">
    <source>
        <dbReference type="Google" id="ProtNLM"/>
    </source>
</evidence>
<evidence type="ECO:0000256" key="3">
    <source>
        <dbReference type="ARBA" id="ARBA00022676"/>
    </source>
</evidence>
<keyword evidence="6" id="KW-1133">Transmembrane helix</keyword>
<evidence type="ECO:0000256" key="8">
    <source>
        <dbReference type="SAM" id="MobiDB-lite"/>
    </source>
</evidence>
<keyword evidence="7" id="KW-0472">Membrane</keyword>
<dbReference type="Proteomes" id="UP001182556">
    <property type="component" value="Unassembled WGS sequence"/>
</dbReference>
<dbReference type="GO" id="GO:0005737">
    <property type="term" value="C:cytoplasm"/>
    <property type="evidence" value="ECO:0007669"/>
    <property type="project" value="TreeGrafter"/>
</dbReference>
<evidence type="ECO:0000256" key="4">
    <source>
        <dbReference type="ARBA" id="ARBA00022679"/>
    </source>
</evidence>
<dbReference type="Pfam" id="PF01697">
    <property type="entry name" value="Glyco_transf_92"/>
    <property type="match status" value="1"/>
</dbReference>
<dbReference type="PANTHER" id="PTHR21461:SF69">
    <property type="entry name" value="GLYCOSYLTRANSFERASE FAMILY 92 PROTEIN"/>
    <property type="match status" value="1"/>
</dbReference>
<keyword evidence="10" id="KW-1185">Reference proteome</keyword>
<dbReference type="GO" id="GO:0016020">
    <property type="term" value="C:membrane"/>
    <property type="evidence" value="ECO:0007669"/>
    <property type="project" value="UniProtKB-SubCell"/>
</dbReference>
<evidence type="ECO:0000256" key="1">
    <source>
        <dbReference type="ARBA" id="ARBA00004167"/>
    </source>
</evidence>
<evidence type="ECO:0000256" key="2">
    <source>
        <dbReference type="ARBA" id="ARBA00007647"/>
    </source>
</evidence>
<evidence type="ECO:0000256" key="5">
    <source>
        <dbReference type="ARBA" id="ARBA00022692"/>
    </source>
</evidence>
<keyword evidence="4" id="KW-0808">Transferase</keyword>
<comment type="subcellular location">
    <subcellularLocation>
        <location evidence="1">Membrane</location>
        <topology evidence="1">Single-pass membrane protein</topology>
    </subcellularLocation>
</comment>
<keyword evidence="5" id="KW-0812">Transmembrane</keyword>
<accession>A0AAD9D2J3</accession>
<evidence type="ECO:0000256" key="7">
    <source>
        <dbReference type="ARBA" id="ARBA00023136"/>
    </source>
</evidence>
<gene>
    <name evidence="9" type="ORF">DB88DRAFT_257483</name>
</gene>
<dbReference type="EMBL" id="JAODAN010000005">
    <property type="protein sequence ID" value="KAK1923901.1"/>
    <property type="molecule type" value="Genomic_DNA"/>
</dbReference>
<evidence type="ECO:0000256" key="6">
    <source>
        <dbReference type="ARBA" id="ARBA00022989"/>
    </source>
</evidence>
<dbReference type="PANTHER" id="PTHR21461">
    <property type="entry name" value="GLYCOSYLTRANSFERASE FAMILY 92 PROTEIN"/>
    <property type="match status" value="1"/>
</dbReference>
<protein>
    <recommendedName>
        <fullName evidence="11">Glycosyltransferase family 92 protein</fullName>
    </recommendedName>
</protein>
<evidence type="ECO:0000313" key="10">
    <source>
        <dbReference type="Proteomes" id="UP001182556"/>
    </source>
</evidence>
<reference evidence="9" key="1">
    <citation type="submission" date="2023-02" db="EMBL/GenBank/DDBJ databases">
        <title>Identification and recombinant expression of a fungal hydrolase from Papiliotrema laurentii that hydrolyzes apple cutin and clears colloidal polyester polyurethane.</title>
        <authorList>
            <consortium name="DOE Joint Genome Institute"/>
            <person name="Roman V.A."/>
            <person name="Bojanowski C."/>
            <person name="Crable B.R."/>
            <person name="Wagner D.N."/>
            <person name="Hung C.S."/>
            <person name="Nadeau L.J."/>
            <person name="Schratz L."/>
            <person name="Haridas S."/>
            <person name="Pangilinan J."/>
            <person name="Lipzen A."/>
            <person name="Na H."/>
            <person name="Yan M."/>
            <person name="Ng V."/>
            <person name="Grigoriev I.V."/>
            <person name="Spatafora J.W."/>
            <person name="Barlow D."/>
            <person name="Biffinger J."/>
            <person name="Kelley-Loughnane N."/>
            <person name="Varaljay V.A."/>
            <person name="Crookes-Goodson W.J."/>
        </authorList>
    </citation>
    <scope>NUCLEOTIDE SEQUENCE</scope>
    <source>
        <strain evidence="9">5307AH</strain>
    </source>
</reference>
<keyword evidence="3" id="KW-0328">Glycosyltransferase</keyword>
<feature type="region of interest" description="Disordered" evidence="8">
    <location>
        <begin position="246"/>
        <end position="273"/>
    </location>
</feature>
<sequence>MYTERCTLLASRFPEDISVDRTQMPQPSLTGMRGVLRPRQLHMLLLPALVLCVLHLTSREQWYELGDALSSSSNPSIDSLFPHIPAHFAPQPALPILTSRPNSTTSHLTRQPHLLPYPGTAYHISSAVHPSKEILDKTEYVLTSTWFFEQDGNADWMKRRVQMVLPSSLARATFTCEYASGVSGSRNIVQAKTKVQARKEYIYIECPLPSWVTLDRTMPESDIEAALAEFASGRTRVSAWSDIADLDEQATDPGKGSRHRPVPDDTRDSGSVSSTAGRFLLATQDLAPSDWQTSGTSHKLGVCVSPVHLQPVVDGNTTDLVSQLKDYIEWRIWHRLGGVDVVHWYARNHAFGSWVDTLNRVLGLQDTFVFAPIVSDTQVKYHKAYADQALYLAECLARRGVTDEWLAMTDLDEYIMARDDPAPFFILRRLEALPERVGSFAIDHTYFGGAPISPTPPVVGSFPRFPRNAWQSWDTLEAVDGYRRHKSIYRTAAVKAIWVHSHTEMGRGFWRTEDLPGIKPDKGEYPSQLELLHDRRPVPARLTLDRDVQTGQWERWEDFWRDLAKVLQHPALEELWDVAWGFSDE</sequence>
<comment type="caution">
    <text evidence="9">The sequence shown here is derived from an EMBL/GenBank/DDBJ whole genome shotgun (WGS) entry which is preliminary data.</text>
</comment>
<proteinExistence type="inferred from homology"/>
<evidence type="ECO:0000313" key="9">
    <source>
        <dbReference type="EMBL" id="KAK1923901.1"/>
    </source>
</evidence>
<comment type="similarity">
    <text evidence="2">Belongs to the glycosyltransferase 92 family.</text>
</comment>
<organism evidence="9 10">
    <name type="scientific">Papiliotrema laurentii</name>
    <name type="common">Cryptococcus laurentii</name>
    <dbReference type="NCBI Taxonomy" id="5418"/>
    <lineage>
        <taxon>Eukaryota</taxon>
        <taxon>Fungi</taxon>
        <taxon>Dikarya</taxon>
        <taxon>Basidiomycota</taxon>
        <taxon>Agaricomycotina</taxon>
        <taxon>Tremellomycetes</taxon>
        <taxon>Tremellales</taxon>
        <taxon>Rhynchogastremaceae</taxon>
        <taxon>Papiliotrema</taxon>
    </lineage>
</organism>
<dbReference type="InterPro" id="IPR008166">
    <property type="entry name" value="Glyco_transf_92"/>
</dbReference>